<protein>
    <submittedName>
        <fullName evidence="4">AAA family ATPase</fullName>
    </submittedName>
</protein>
<gene>
    <name evidence="4" type="ORF">GR170_17310</name>
</gene>
<dbReference type="SUPFAM" id="SSF52540">
    <property type="entry name" value="P-loop containing nucleoside triphosphate hydrolases"/>
    <property type="match status" value="1"/>
</dbReference>
<keyword evidence="5" id="KW-1185">Reference proteome</keyword>
<name>A0A6L7G5F9_9RHOB</name>
<sequence>MRILAIRGGNLASLSAVFEIDLAAEPLRSAGLFAITGETGAGKSTILDALCLALYGRCPRLSNDGVDDDVPDIEGQTIRATDARSILRRGTSSGFAEVDFEATDGQLYRAGWAARRARGRAEGRLQSDERSLTRLSDGQVLESQKTAVTKRVEALSGLTYEEFRRTCLLAQGDFDAFLRARTQERAALLEKVTGTGIYRDISRRIYERHEAARQALAALETRRAATPALPPEARQALEAEAATLHEEIAALGPLLAETGAALARHAARTQAEARVAAAEAALAEAGTAEAAATPERDRLARLEAAAPLRPAHDARRHAAEAVQELEQRAAAAGAQLSDLAAALAGARDRRAEASRRQGAAEALFKTLGPVWTRATQLDERLRAAAQDLAQLSEGRQQARAALAQAQEAHAALLRRAGTAEAARDTARAALETRPGSARLAEQWPAIAEALETRNAARAQGRAARDRAATLRQQAEAAETRRQSLQAEEEADGQTLSAAEAELARDRSARDALLAGDPQARHDRLTRAGTLLDAARRALRTHHEATGTRDEARARADTARTDATRHREAADRAARAGAEAAIRINALEAPVDRAEAAASELAARLRRHLSAGEPCPVCGALSHPVQADDALTGLAREMRAALTEARATRDAQARAEAQALSAAEAARLSAEAATSAANTAEATRDEAAATLADTDHRGRQLGLPPLPSPEAPGAQTALDALGADTTTQLAEAGAQLARLETLRGAIDATRDRIAALGQTRAARAATRETLSTGIAEARATAAGCDADATGADARAQRAEAILHPVLAGLGLPQDALGSGDLDRQLGALHDWHRDQAAALSGAEATLADLAPRIAGAARDLAAAQQALDQLSTRLSEAGTRAEALRQDRDGLLEGPDGADTAAHRSRHNADRIAAGEAATAAAEALAATEARQAALLDRQAQASEALGPARTRAAQAGARLAADCAAAGIAPEALAPLLAEGPRAIPELRQALAALAEARTSAAATLAARREDLEQIRAQPLPEEPEETLQARRAEAEARRDAAHSRTGAIREQLEADDRLLGGLRALDAEIAEARSQQETWAAVNAAVGSANGGKFAQIAQGVTLSLLVERANLHLAELKPRYRLIQGAEELSLHIVDRDMGEETRSTRSLSGGERFLVSLALALALSRMGSTAQLAATLFIDEGFGSLDAESLDVAVDALEALQAQGRTIGVISHVEALKDRIPVQIRVSRHGGGASTLALSAPGL</sequence>
<feature type="domain" description="Rad50/SbcC-type AAA" evidence="3">
    <location>
        <begin position="18"/>
        <end position="248"/>
    </location>
</feature>
<dbReference type="PANTHER" id="PTHR32114">
    <property type="entry name" value="ABC TRANSPORTER ABCH.3"/>
    <property type="match status" value="1"/>
</dbReference>
<dbReference type="Gene3D" id="3.40.50.300">
    <property type="entry name" value="P-loop containing nucleotide triphosphate hydrolases"/>
    <property type="match status" value="2"/>
</dbReference>
<dbReference type="InterPro" id="IPR027417">
    <property type="entry name" value="P-loop_NTPase"/>
</dbReference>
<dbReference type="GO" id="GO:0016887">
    <property type="term" value="F:ATP hydrolysis activity"/>
    <property type="evidence" value="ECO:0007669"/>
    <property type="project" value="InterPro"/>
</dbReference>
<dbReference type="EMBL" id="WUMU01000019">
    <property type="protein sequence ID" value="MXN19594.1"/>
    <property type="molecule type" value="Genomic_DNA"/>
</dbReference>
<comment type="caution">
    <text evidence="4">The sequence shown here is derived from an EMBL/GenBank/DDBJ whole genome shotgun (WGS) entry which is preliminary data.</text>
</comment>
<evidence type="ECO:0000313" key="4">
    <source>
        <dbReference type="EMBL" id="MXN19594.1"/>
    </source>
</evidence>
<dbReference type="PANTHER" id="PTHR32114:SF2">
    <property type="entry name" value="ABC TRANSPORTER ABCH.3"/>
    <property type="match status" value="1"/>
</dbReference>
<dbReference type="Pfam" id="PF13558">
    <property type="entry name" value="SbcC_Walker_B"/>
    <property type="match status" value="1"/>
</dbReference>
<feature type="compositionally biased region" description="Basic and acidic residues" evidence="2">
    <location>
        <begin position="881"/>
        <end position="890"/>
    </location>
</feature>
<accession>A0A6L7G5F9</accession>
<dbReference type="AlphaFoldDB" id="A0A6L7G5F9"/>
<dbReference type="GO" id="GO:0006302">
    <property type="term" value="P:double-strand break repair"/>
    <property type="evidence" value="ECO:0007669"/>
    <property type="project" value="InterPro"/>
</dbReference>
<feature type="coiled-coil region" evidence="1">
    <location>
        <begin position="315"/>
        <end position="415"/>
    </location>
</feature>
<organism evidence="4 5">
    <name type="scientific">Pseudooceanicola albus</name>
    <dbReference type="NCBI Taxonomy" id="2692189"/>
    <lineage>
        <taxon>Bacteria</taxon>
        <taxon>Pseudomonadati</taxon>
        <taxon>Pseudomonadota</taxon>
        <taxon>Alphaproteobacteria</taxon>
        <taxon>Rhodobacterales</taxon>
        <taxon>Paracoccaceae</taxon>
        <taxon>Pseudooceanicola</taxon>
    </lineage>
</organism>
<dbReference type="RefSeq" id="WP_160895717.1">
    <property type="nucleotide sequence ID" value="NZ_WUMU01000019.1"/>
</dbReference>
<dbReference type="Pfam" id="PF13476">
    <property type="entry name" value="AAA_23"/>
    <property type="match status" value="1"/>
</dbReference>
<dbReference type="Proteomes" id="UP000477911">
    <property type="component" value="Unassembled WGS sequence"/>
</dbReference>
<reference evidence="4 5" key="1">
    <citation type="submission" date="2019-12" db="EMBL/GenBank/DDBJ databases">
        <authorList>
            <person name="Li M."/>
        </authorList>
    </citation>
    <scope>NUCLEOTIDE SEQUENCE [LARGE SCALE GENOMIC DNA]</scope>
    <source>
        <strain evidence="4 5">GBMRC 2024</strain>
    </source>
</reference>
<evidence type="ECO:0000313" key="5">
    <source>
        <dbReference type="Proteomes" id="UP000477911"/>
    </source>
</evidence>
<evidence type="ECO:0000259" key="3">
    <source>
        <dbReference type="Pfam" id="PF13476"/>
    </source>
</evidence>
<dbReference type="InterPro" id="IPR038729">
    <property type="entry name" value="Rad50/SbcC_AAA"/>
</dbReference>
<evidence type="ECO:0000256" key="1">
    <source>
        <dbReference type="SAM" id="Coils"/>
    </source>
</evidence>
<keyword evidence="1" id="KW-0175">Coiled coil</keyword>
<feature type="region of interest" description="Disordered" evidence="2">
    <location>
        <begin position="457"/>
        <end position="503"/>
    </location>
</feature>
<feature type="region of interest" description="Disordered" evidence="2">
    <location>
        <begin position="541"/>
        <end position="567"/>
    </location>
</feature>
<evidence type="ECO:0000256" key="2">
    <source>
        <dbReference type="SAM" id="MobiDB-lite"/>
    </source>
</evidence>
<proteinExistence type="predicted"/>
<feature type="region of interest" description="Disordered" evidence="2">
    <location>
        <begin position="874"/>
        <end position="906"/>
    </location>
</feature>